<dbReference type="EMBL" id="RCHS01002719">
    <property type="protein sequence ID" value="RMX46196.1"/>
    <property type="molecule type" value="Genomic_DNA"/>
</dbReference>
<keyword evidence="2" id="KW-1185">Reference proteome</keyword>
<dbReference type="AlphaFoldDB" id="A0A3M6TXV7"/>
<gene>
    <name evidence="1" type="ORF">pdam_00007818</name>
</gene>
<organism evidence="1 2">
    <name type="scientific">Pocillopora damicornis</name>
    <name type="common">Cauliflower coral</name>
    <name type="synonym">Millepora damicornis</name>
    <dbReference type="NCBI Taxonomy" id="46731"/>
    <lineage>
        <taxon>Eukaryota</taxon>
        <taxon>Metazoa</taxon>
        <taxon>Cnidaria</taxon>
        <taxon>Anthozoa</taxon>
        <taxon>Hexacorallia</taxon>
        <taxon>Scleractinia</taxon>
        <taxon>Astrocoeniina</taxon>
        <taxon>Pocilloporidae</taxon>
        <taxon>Pocillopora</taxon>
    </lineage>
</organism>
<proteinExistence type="predicted"/>
<name>A0A3M6TXV7_POCDA</name>
<evidence type="ECO:0000313" key="1">
    <source>
        <dbReference type="EMBL" id="RMX46196.1"/>
    </source>
</evidence>
<accession>A0A3M6TXV7</accession>
<comment type="caution">
    <text evidence="1">The sequence shown here is derived from an EMBL/GenBank/DDBJ whole genome shotgun (WGS) entry which is preliminary data.</text>
</comment>
<protein>
    <submittedName>
        <fullName evidence="1">Uncharacterized protein</fullName>
    </submittedName>
</protein>
<evidence type="ECO:0000313" key="2">
    <source>
        <dbReference type="Proteomes" id="UP000275408"/>
    </source>
</evidence>
<reference evidence="1 2" key="1">
    <citation type="journal article" date="2018" name="Sci. Rep.">
        <title>Comparative analysis of the Pocillopora damicornis genome highlights role of immune system in coral evolution.</title>
        <authorList>
            <person name="Cunning R."/>
            <person name="Bay R.A."/>
            <person name="Gillette P."/>
            <person name="Baker A.C."/>
            <person name="Traylor-Knowles N."/>
        </authorList>
    </citation>
    <scope>NUCLEOTIDE SEQUENCE [LARGE SCALE GENOMIC DNA]</scope>
    <source>
        <strain evidence="1">RSMAS</strain>
        <tissue evidence="1">Whole animal</tissue>
    </source>
</reference>
<dbReference type="Proteomes" id="UP000275408">
    <property type="component" value="Unassembled WGS sequence"/>
</dbReference>
<sequence length="100" mass="11244">MAANDPIKSRKKAGTNRTDSSLVDVYSQNVVIYALLQSTGLLKLREEFPLISRAEQGVLDPRDCYLAETSARPMWTTYDTVHAKPYVSRGRRGRPNELST</sequence>